<evidence type="ECO:0000313" key="1">
    <source>
        <dbReference type="EMBL" id="BAY80906.1"/>
    </source>
</evidence>
<accession>A0A1Z4LI40</accession>
<dbReference type="Proteomes" id="UP000218418">
    <property type="component" value="Chromosome"/>
</dbReference>
<organism evidence="1 2">
    <name type="scientific">Calothrix parasitica NIES-267</name>
    <dbReference type="NCBI Taxonomy" id="1973488"/>
    <lineage>
        <taxon>Bacteria</taxon>
        <taxon>Bacillati</taxon>
        <taxon>Cyanobacteriota</taxon>
        <taxon>Cyanophyceae</taxon>
        <taxon>Nostocales</taxon>
        <taxon>Calotrichaceae</taxon>
        <taxon>Calothrix</taxon>
    </lineage>
</organism>
<proteinExistence type="predicted"/>
<evidence type="ECO:0000313" key="2">
    <source>
        <dbReference type="Proteomes" id="UP000218418"/>
    </source>
</evidence>
<keyword evidence="2" id="KW-1185">Reference proteome</keyword>
<dbReference type="AlphaFoldDB" id="A0A1Z4LI40"/>
<reference evidence="1 2" key="1">
    <citation type="submission" date="2017-06" db="EMBL/GenBank/DDBJ databases">
        <title>Genome sequencing of cyanobaciteial culture collection at National Institute for Environmental Studies (NIES).</title>
        <authorList>
            <person name="Hirose Y."/>
            <person name="Shimura Y."/>
            <person name="Fujisawa T."/>
            <person name="Nakamura Y."/>
            <person name="Kawachi M."/>
        </authorList>
    </citation>
    <scope>NUCLEOTIDE SEQUENCE [LARGE SCALE GENOMIC DNA]</scope>
    <source>
        <strain evidence="1 2">NIES-267</strain>
    </source>
</reference>
<protein>
    <submittedName>
        <fullName evidence="1">Uncharacterized protein</fullName>
    </submittedName>
</protein>
<dbReference type="EMBL" id="AP018227">
    <property type="protein sequence ID" value="BAY80906.1"/>
    <property type="molecule type" value="Genomic_DNA"/>
</dbReference>
<sequence>MLITLNNCVEIHNQIAQQKMQHETIVLSHNAEPHNRYLVINQIVILSIPNF</sequence>
<gene>
    <name evidence="1" type="ORF">NIES267_03710</name>
</gene>
<name>A0A1Z4LI40_9CYAN</name>